<dbReference type="InterPro" id="IPR031656">
    <property type="entry name" value="DAO_C"/>
</dbReference>
<dbReference type="AlphaFoldDB" id="A0A6I3SWY4"/>
<evidence type="ECO:0000256" key="6">
    <source>
        <dbReference type="RuleBase" id="RU361217"/>
    </source>
</evidence>
<feature type="domain" description="FAD dependent oxidoreductase" evidence="8">
    <location>
        <begin position="38"/>
        <end position="393"/>
    </location>
</feature>
<evidence type="ECO:0000259" key="9">
    <source>
        <dbReference type="Pfam" id="PF16901"/>
    </source>
</evidence>
<dbReference type="PRINTS" id="PR01001">
    <property type="entry name" value="FADG3PDH"/>
</dbReference>
<dbReference type="RefSeq" id="WP_155470535.1">
    <property type="nucleotide sequence ID" value="NZ_BMKG01000015.1"/>
</dbReference>
<proteinExistence type="inferred from homology"/>
<evidence type="ECO:0000256" key="2">
    <source>
        <dbReference type="ARBA" id="ARBA00007330"/>
    </source>
</evidence>
<dbReference type="EC" id="1.1.5.3" evidence="6"/>
<dbReference type="NCBIfam" id="NF008899">
    <property type="entry name" value="PRK12266.1"/>
    <property type="match status" value="1"/>
</dbReference>
<dbReference type="GO" id="GO:0004368">
    <property type="term" value="F:glycerol-3-phosphate dehydrogenase (quinone) activity"/>
    <property type="evidence" value="ECO:0007669"/>
    <property type="project" value="UniProtKB-EC"/>
</dbReference>
<keyword evidence="4" id="KW-0274">FAD</keyword>
<dbReference type="InterPro" id="IPR006076">
    <property type="entry name" value="FAD-dep_OxRdtase"/>
</dbReference>
<dbReference type="Proteomes" id="UP000430634">
    <property type="component" value="Unassembled WGS sequence"/>
</dbReference>
<dbReference type="EMBL" id="WNKZ01000024">
    <property type="protein sequence ID" value="MTV53215.1"/>
    <property type="molecule type" value="Genomic_DNA"/>
</dbReference>
<dbReference type="Gene3D" id="3.50.50.60">
    <property type="entry name" value="FAD/NAD(P)-binding domain"/>
    <property type="match status" value="1"/>
</dbReference>
<evidence type="ECO:0000256" key="4">
    <source>
        <dbReference type="ARBA" id="ARBA00022827"/>
    </source>
</evidence>
<keyword evidence="3 6" id="KW-0285">Flavoprotein</keyword>
<dbReference type="PROSITE" id="PS00978">
    <property type="entry name" value="FAD_G3PDH_2"/>
    <property type="match status" value="1"/>
</dbReference>
<dbReference type="Gene3D" id="3.30.9.10">
    <property type="entry name" value="D-Amino Acid Oxidase, subunit A, domain 2"/>
    <property type="match status" value="1"/>
</dbReference>
<dbReference type="GO" id="GO:0009331">
    <property type="term" value="C:glycerol-3-phosphate dehydrogenase (FAD) complex"/>
    <property type="evidence" value="ECO:0007669"/>
    <property type="project" value="UniProtKB-UniRule"/>
</dbReference>
<comment type="caution">
    <text evidence="10">The sequence shown here is derived from an EMBL/GenBank/DDBJ whole genome shotgun (WGS) entry which is preliminary data.</text>
</comment>
<dbReference type="SUPFAM" id="SSF51905">
    <property type="entry name" value="FAD/NAD(P)-binding domain"/>
    <property type="match status" value="1"/>
</dbReference>
<organism evidence="10 11">
    <name type="scientific">Pseudoduganella buxea</name>
    <dbReference type="NCBI Taxonomy" id="1949069"/>
    <lineage>
        <taxon>Bacteria</taxon>
        <taxon>Pseudomonadati</taxon>
        <taxon>Pseudomonadota</taxon>
        <taxon>Betaproteobacteria</taxon>
        <taxon>Burkholderiales</taxon>
        <taxon>Oxalobacteraceae</taxon>
        <taxon>Telluria group</taxon>
        <taxon>Pseudoduganella</taxon>
    </lineage>
</organism>
<sequence>MAVAHDRGGKDSGGAAAGAGPVAAPSCAGRRGQDVDCDVLVIGGGINGAGIARDAAGRGLCVALCEQDDLAAHTSSASTKLIHGGLRYLEYFEFGLVRKALAEREVLLRAAPHIMWPMRFVMPHGPGQRAALLVRAGLFLYDRLARRELLPGSHGVRLSCHPAGRPLQPRFTQAFVYSDGWVDDARLVVLNAMDAAEKGACILTRTRCTAARREGGMWHVTLRKPDGKEKQLTARAVVNAAGPWTAALLAGALGLPQPDRLRLVKGSHIVVPRLFEHDHAYLFQHVDGRVVFVIPYEREFTLIGTTDVEYTGDPGKVAIDDAEIAYLCNAASACLRQPVRAQDVVWSYAGVRPLLEDASRDAKAVTRDYRLALDADGGAPLLSVFGGKLTTYRRLAEEAVDSLCRQLGRPAPAWTERACLPGGDLFGAVPQNRSVLEFDQWSASLQVHYAFLEPALVKRYARAYGTRIHTLLRGRANVAAMGEAILPGLFEAEVDYQRRHEWAVTAEDILWRRSKLGLHLGPDAVPALQAWLDRHPVLQA</sequence>
<dbReference type="GO" id="GO:0046168">
    <property type="term" value="P:glycerol-3-phosphate catabolic process"/>
    <property type="evidence" value="ECO:0007669"/>
    <property type="project" value="TreeGrafter"/>
</dbReference>
<gene>
    <name evidence="10" type="ORF">GM672_10775</name>
</gene>
<feature type="domain" description="Alpha-glycerophosphate oxidase C-terminal" evidence="9">
    <location>
        <begin position="415"/>
        <end position="528"/>
    </location>
</feature>
<dbReference type="InterPro" id="IPR038299">
    <property type="entry name" value="DAO_C_sf"/>
</dbReference>
<dbReference type="OrthoDB" id="9766796at2"/>
<evidence type="ECO:0000256" key="3">
    <source>
        <dbReference type="ARBA" id="ARBA00022630"/>
    </source>
</evidence>
<reference evidence="10 11" key="1">
    <citation type="submission" date="2019-11" db="EMBL/GenBank/DDBJ databases">
        <title>Type strains purchased from KCTC, JCM and DSMZ.</title>
        <authorList>
            <person name="Lu H."/>
        </authorList>
    </citation>
    <scope>NUCLEOTIDE SEQUENCE [LARGE SCALE GENOMIC DNA]</scope>
    <source>
        <strain evidence="10 11">KCTC 52429</strain>
    </source>
</reference>
<comment type="catalytic activity">
    <reaction evidence="6">
        <text>a quinone + sn-glycerol 3-phosphate = dihydroxyacetone phosphate + a quinol</text>
        <dbReference type="Rhea" id="RHEA:18977"/>
        <dbReference type="ChEBI" id="CHEBI:24646"/>
        <dbReference type="ChEBI" id="CHEBI:57597"/>
        <dbReference type="ChEBI" id="CHEBI:57642"/>
        <dbReference type="ChEBI" id="CHEBI:132124"/>
        <dbReference type="EC" id="1.1.5.3"/>
    </reaction>
</comment>
<dbReference type="Gene3D" id="1.10.8.870">
    <property type="entry name" value="Alpha-glycerophosphate oxidase, cap domain"/>
    <property type="match status" value="1"/>
</dbReference>
<dbReference type="InterPro" id="IPR036188">
    <property type="entry name" value="FAD/NAD-bd_sf"/>
</dbReference>
<evidence type="ECO:0000313" key="11">
    <source>
        <dbReference type="Proteomes" id="UP000430634"/>
    </source>
</evidence>
<evidence type="ECO:0000256" key="5">
    <source>
        <dbReference type="ARBA" id="ARBA00023002"/>
    </source>
</evidence>
<dbReference type="PANTHER" id="PTHR11985:SF15">
    <property type="entry name" value="GLYCEROL-3-PHOSPHATE DEHYDROGENASE, MITOCHONDRIAL"/>
    <property type="match status" value="1"/>
</dbReference>
<feature type="region of interest" description="Disordered" evidence="7">
    <location>
        <begin position="1"/>
        <end position="31"/>
    </location>
</feature>
<dbReference type="InterPro" id="IPR000447">
    <property type="entry name" value="G3P_DH_FAD-dep"/>
</dbReference>
<accession>A0A6I3SWY4</accession>
<comment type="similarity">
    <text evidence="2 6">Belongs to the FAD-dependent glycerol-3-phosphate dehydrogenase family.</text>
</comment>
<dbReference type="NCBIfam" id="NF009906">
    <property type="entry name" value="PRK13369.1"/>
    <property type="match status" value="1"/>
</dbReference>
<evidence type="ECO:0000256" key="1">
    <source>
        <dbReference type="ARBA" id="ARBA00001974"/>
    </source>
</evidence>
<comment type="cofactor">
    <cofactor evidence="1 6">
        <name>FAD</name>
        <dbReference type="ChEBI" id="CHEBI:57692"/>
    </cofactor>
</comment>
<dbReference type="PANTHER" id="PTHR11985">
    <property type="entry name" value="GLYCEROL-3-PHOSPHATE DEHYDROGENASE"/>
    <property type="match status" value="1"/>
</dbReference>
<dbReference type="PROSITE" id="PS00977">
    <property type="entry name" value="FAD_G3PDH_1"/>
    <property type="match status" value="1"/>
</dbReference>
<dbReference type="Pfam" id="PF01266">
    <property type="entry name" value="DAO"/>
    <property type="match status" value="1"/>
</dbReference>
<feature type="compositionally biased region" description="Low complexity" evidence="7">
    <location>
        <begin position="18"/>
        <end position="29"/>
    </location>
</feature>
<feature type="compositionally biased region" description="Basic and acidic residues" evidence="7">
    <location>
        <begin position="1"/>
        <end position="10"/>
    </location>
</feature>
<evidence type="ECO:0000256" key="7">
    <source>
        <dbReference type="SAM" id="MobiDB-lite"/>
    </source>
</evidence>
<dbReference type="Gene3D" id="6.10.250.1890">
    <property type="match status" value="1"/>
</dbReference>
<evidence type="ECO:0000259" key="8">
    <source>
        <dbReference type="Pfam" id="PF01266"/>
    </source>
</evidence>
<name>A0A6I3SWY4_9BURK</name>
<dbReference type="Pfam" id="PF16901">
    <property type="entry name" value="DAO_C"/>
    <property type="match status" value="1"/>
</dbReference>
<keyword evidence="5 6" id="KW-0560">Oxidoreductase</keyword>
<evidence type="ECO:0000313" key="10">
    <source>
        <dbReference type="EMBL" id="MTV53215.1"/>
    </source>
</evidence>
<protein>
    <recommendedName>
        <fullName evidence="6">Glycerol-3-phosphate dehydrogenase</fullName>
        <ecNumber evidence="6">1.1.5.3</ecNumber>
    </recommendedName>
</protein>